<name>A0A8K0KR08_LADFU</name>
<dbReference type="AlphaFoldDB" id="A0A8K0KR08"/>
<sequence>MDMTNIRGQSEMMLAAWATTVNNETNQLDNIWKGKVQLKNEADITIFGKGVPEISSVALEGENETESKISFIHYYEVQKFGFSQVEEVSIELLLPMYIKDKRSKEQIKFLTLRDYKGYQGRQMLPCSLSDSMDLDDEIKTHSISKRFTMENTSNISRSEVSLCTYIPIIMIQLNFLEKG</sequence>
<comment type="caution">
    <text evidence="1">The sequence shown here is derived from an EMBL/GenBank/DDBJ whole genome shotgun (WGS) entry which is preliminary data.</text>
</comment>
<accession>A0A8K0KR08</accession>
<protein>
    <submittedName>
        <fullName evidence="1">Uncharacterized protein</fullName>
    </submittedName>
</protein>
<reference evidence="1" key="2">
    <citation type="submission" date="2017-10" db="EMBL/GenBank/DDBJ databases">
        <title>Ladona fulva Genome sequencing and assembly.</title>
        <authorList>
            <person name="Murali S."/>
            <person name="Richards S."/>
            <person name="Bandaranaike D."/>
            <person name="Bellair M."/>
            <person name="Blankenburg K."/>
            <person name="Chao H."/>
            <person name="Dinh H."/>
            <person name="Doddapaneni H."/>
            <person name="Dugan-Rocha S."/>
            <person name="Elkadiri S."/>
            <person name="Gnanaolivu R."/>
            <person name="Hernandez B."/>
            <person name="Skinner E."/>
            <person name="Javaid M."/>
            <person name="Lee S."/>
            <person name="Li M."/>
            <person name="Ming W."/>
            <person name="Munidasa M."/>
            <person name="Muniz J."/>
            <person name="Nguyen L."/>
            <person name="Hughes D."/>
            <person name="Osuji N."/>
            <person name="Pu L.-L."/>
            <person name="Puazo M."/>
            <person name="Qu C."/>
            <person name="Quiroz J."/>
            <person name="Raj R."/>
            <person name="Weissenberger G."/>
            <person name="Xin Y."/>
            <person name="Zou X."/>
            <person name="Han Y."/>
            <person name="Worley K."/>
            <person name="Muzny D."/>
            <person name="Gibbs R."/>
        </authorList>
    </citation>
    <scope>NUCLEOTIDE SEQUENCE</scope>
    <source>
        <strain evidence="1">Sampled in the wild</strain>
    </source>
</reference>
<organism evidence="1 2">
    <name type="scientific">Ladona fulva</name>
    <name type="common">Scarce chaser dragonfly</name>
    <name type="synonym">Libellula fulva</name>
    <dbReference type="NCBI Taxonomy" id="123851"/>
    <lineage>
        <taxon>Eukaryota</taxon>
        <taxon>Metazoa</taxon>
        <taxon>Ecdysozoa</taxon>
        <taxon>Arthropoda</taxon>
        <taxon>Hexapoda</taxon>
        <taxon>Insecta</taxon>
        <taxon>Pterygota</taxon>
        <taxon>Palaeoptera</taxon>
        <taxon>Odonata</taxon>
        <taxon>Epiprocta</taxon>
        <taxon>Anisoptera</taxon>
        <taxon>Libelluloidea</taxon>
        <taxon>Libellulidae</taxon>
        <taxon>Ladona</taxon>
    </lineage>
</organism>
<gene>
    <name evidence="1" type="ORF">J437_LFUL019380</name>
</gene>
<dbReference type="EMBL" id="KZ310457">
    <property type="protein sequence ID" value="KAG8239956.1"/>
    <property type="molecule type" value="Genomic_DNA"/>
</dbReference>
<evidence type="ECO:0000313" key="2">
    <source>
        <dbReference type="Proteomes" id="UP000792457"/>
    </source>
</evidence>
<dbReference type="Proteomes" id="UP000792457">
    <property type="component" value="Unassembled WGS sequence"/>
</dbReference>
<evidence type="ECO:0000313" key="1">
    <source>
        <dbReference type="EMBL" id="KAG8239956.1"/>
    </source>
</evidence>
<reference evidence="1" key="1">
    <citation type="submission" date="2013-04" db="EMBL/GenBank/DDBJ databases">
        <authorList>
            <person name="Qu J."/>
            <person name="Murali S.C."/>
            <person name="Bandaranaike D."/>
            <person name="Bellair M."/>
            <person name="Blankenburg K."/>
            <person name="Chao H."/>
            <person name="Dinh H."/>
            <person name="Doddapaneni H."/>
            <person name="Downs B."/>
            <person name="Dugan-Rocha S."/>
            <person name="Elkadiri S."/>
            <person name="Gnanaolivu R.D."/>
            <person name="Hernandez B."/>
            <person name="Javaid M."/>
            <person name="Jayaseelan J.C."/>
            <person name="Lee S."/>
            <person name="Li M."/>
            <person name="Ming W."/>
            <person name="Munidasa M."/>
            <person name="Muniz J."/>
            <person name="Nguyen L."/>
            <person name="Ongeri F."/>
            <person name="Osuji N."/>
            <person name="Pu L.-L."/>
            <person name="Puazo M."/>
            <person name="Qu C."/>
            <person name="Quiroz J."/>
            <person name="Raj R."/>
            <person name="Weissenberger G."/>
            <person name="Xin Y."/>
            <person name="Zou X."/>
            <person name="Han Y."/>
            <person name="Richards S."/>
            <person name="Worley K."/>
            <person name="Muzny D."/>
            <person name="Gibbs R."/>
        </authorList>
    </citation>
    <scope>NUCLEOTIDE SEQUENCE</scope>
    <source>
        <strain evidence="1">Sampled in the wild</strain>
    </source>
</reference>
<proteinExistence type="predicted"/>
<keyword evidence="2" id="KW-1185">Reference proteome</keyword>